<proteinExistence type="inferred from homology"/>
<evidence type="ECO:0000256" key="3">
    <source>
        <dbReference type="SAM" id="Coils"/>
    </source>
</evidence>
<dbReference type="OrthoDB" id="21214at2759"/>
<reference evidence="5" key="1">
    <citation type="submission" date="2019-07" db="EMBL/GenBank/DDBJ databases">
        <title>Annotation for the trematode Paragonimus miyazaki's.</title>
        <authorList>
            <person name="Choi Y.-J."/>
        </authorList>
    </citation>
    <scope>NUCLEOTIDE SEQUENCE</scope>
    <source>
        <strain evidence="5">Japan</strain>
    </source>
</reference>
<comment type="caution">
    <text evidence="5">The sequence shown here is derived from an EMBL/GenBank/DDBJ whole genome shotgun (WGS) entry which is preliminary data.</text>
</comment>
<feature type="compositionally biased region" description="Polar residues" evidence="4">
    <location>
        <begin position="237"/>
        <end position="265"/>
    </location>
</feature>
<dbReference type="Proteomes" id="UP000822476">
    <property type="component" value="Unassembled WGS sequence"/>
</dbReference>
<dbReference type="PANTHER" id="PTHR12186">
    <property type="entry name" value="SIKE FAMILY MEMBER"/>
    <property type="match status" value="1"/>
</dbReference>
<organism evidence="5 6">
    <name type="scientific">Paragonimus skrjabini miyazakii</name>
    <dbReference type="NCBI Taxonomy" id="59628"/>
    <lineage>
        <taxon>Eukaryota</taxon>
        <taxon>Metazoa</taxon>
        <taxon>Spiralia</taxon>
        <taxon>Lophotrochozoa</taxon>
        <taxon>Platyhelminthes</taxon>
        <taxon>Trematoda</taxon>
        <taxon>Digenea</taxon>
        <taxon>Plagiorchiida</taxon>
        <taxon>Troglotremata</taxon>
        <taxon>Troglotrematidae</taxon>
        <taxon>Paragonimus</taxon>
    </lineage>
</organism>
<keyword evidence="6" id="KW-1185">Reference proteome</keyword>
<evidence type="ECO:0000256" key="4">
    <source>
        <dbReference type="SAM" id="MobiDB-lite"/>
    </source>
</evidence>
<feature type="region of interest" description="Disordered" evidence="4">
    <location>
        <begin position="299"/>
        <end position="322"/>
    </location>
</feature>
<dbReference type="InterPro" id="IPR008555">
    <property type="entry name" value="SIKE"/>
</dbReference>
<accession>A0A8S9YKM8</accession>
<evidence type="ECO:0000313" key="6">
    <source>
        <dbReference type="Proteomes" id="UP000822476"/>
    </source>
</evidence>
<gene>
    <name evidence="5" type="ORF">EG68_11257</name>
</gene>
<comment type="similarity">
    <text evidence="1">Belongs to the SIKE family.</text>
</comment>
<evidence type="ECO:0000313" key="5">
    <source>
        <dbReference type="EMBL" id="KAF7233134.1"/>
    </source>
</evidence>
<keyword evidence="2 3" id="KW-0175">Coiled coil</keyword>
<feature type="coiled-coil region" evidence="3">
    <location>
        <begin position="72"/>
        <end position="99"/>
    </location>
</feature>
<dbReference type="EMBL" id="JTDE01021287">
    <property type="protein sequence ID" value="KAF7233134.1"/>
    <property type="molecule type" value="Genomic_DNA"/>
</dbReference>
<evidence type="ECO:0000256" key="1">
    <source>
        <dbReference type="ARBA" id="ARBA00005537"/>
    </source>
</evidence>
<sequence length="353" mass="38562">MKVTLDKAIEDVQLLISRLKTRESTADSMREKIADVKSQLLGMRQYQEEVLTFDSLSSRLADHRRGPLILCLAAENKQMEQLRIENQTLCNSLDEHQTALDLIMNKYRGQVSKLMQTNRLETLMNHTSSASTYPRSGRVTSGSLLNSGLVTARLVSGSDTGQTGSESLSQTVADSLYADQISTLAAMAQDVCDRGDAYATELEAELHRLRAENAGLREMLMISSSYAIDQTENLPAMPTSNPDSTASSLDNMNRPTANHALSGTSDHFESAGSASSPLRRERDMSEFFTHSQAILSKYSGGIGEQFTDDSRRNRSGEEEEVEEDAMTLAGADCEEIQLHASPASGGTGYANSD</sequence>
<dbReference type="AlphaFoldDB" id="A0A8S9YKM8"/>
<dbReference type="Pfam" id="PF05769">
    <property type="entry name" value="SIKE"/>
    <property type="match status" value="1"/>
</dbReference>
<name>A0A8S9YKM8_9TREM</name>
<feature type="region of interest" description="Disordered" evidence="4">
    <location>
        <begin position="237"/>
        <end position="280"/>
    </location>
</feature>
<evidence type="ECO:0000256" key="2">
    <source>
        <dbReference type="ARBA" id="ARBA00023054"/>
    </source>
</evidence>
<protein>
    <submittedName>
        <fullName evidence="5">Uncharacterized protein</fullName>
    </submittedName>
</protein>
<dbReference type="PANTHER" id="PTHR12186:SF2">
    <property type="entry name" value="FGFR1 ONCOGENE PARTNER 2 HOMOLOG"/>
    <property type="match status" value="1"/>
</dbReference>